<protein>
    <submittedName>
        <fullName evidence="5">AraC family transcriptional regulator</fullName>
    </submittedName>
</protein>
<reference evidence="5 6" key="1">
    <citation type="submission" date="2023-07" db="EMBL/GenBank/DDBJ databases">
        <title>Paenibacillus sp. JX-17 nov. isolated from soil.</title>
        <authorList>
            <person name="Wan Y."/>
            <person name="Liu B."/>
        </authorList>
    </citation>
    <scope>NUCLEOTIDE SEQUENCE [LARGE SCALE GENOMIC DNA]</scope>
    <source>
        <strain evidence="5 6">JX-17</strain>
    </source>
</reference>
<dbReference type="Gene3D" id="1.10.10.60">
    <property type="entry name" value="Homeodomain-like"/>
    <property type="match status" value="2"/>
</dbReference>
<dbReference type="SMART" id="SM00342">
    <property type="entry name" value="HTH_ARAC"/>
    <property type="match status" value="1"/>
</dbReference>
<dbReference type="Pfam" id="PF12833">
    <property type="entry name" value="HTH_18"/>
    <property type="match status" value="1"/>
</dbReference>
<dbReference type="SUPFAM" id="SSF51215">
    <property type="entry name" value="Regulatory protein AraC"/>
    <property type="match status" value="1"/>
</dbReference>
<dbReference type="InterPro" id="IPR037923">
    <property type="entry name" value="HTH-like"/>
</dbReference>
<comment type="caution">
    <text evidence="5">The sequence shown here is derived from an EMBL/GenBank/DDBJ whole genome shotgun (WGS) entry which is preliminary data.</text>
</comment>
<evidence type="ECO:0000259" key="4">
    <source>
        <dbReference type="PROSITE" id="PS01124"/>
    </source>
</evidence>
<evidence type="ECO:0000256" key="2">
    <source>
        <dbReference type="ARBA" id="ARBA00023125"/>
    </source>
</evidence>
<dbReference type="PROSITE" id="PS01124">
    <property type="entry name" value="HTH_ARAC_FAMILY_2"/>
    <property type="match status" value="1"/>
</dbReference>
<feature type="domain" description="HTH araC/xylS-type" evidence="4">
    <location>
        <begin position="190"/>
        <end position="287"/>
    </location>
</feature>
<dbReference type="Proteomes" id="UP001240171">
    <property type="component" value="Unassembled WGS sequence"/>
</dbReference>
<dbReference type="PANTHER" id="PTHR43280:SF30">
    <property type="entry name" value="MMSAB OPERON REGULATORY PROTEIN"/>
    <property type="match status" value="1"/>
</dbReference>
<keyword evidence="6" id="KW-1185">Reference proteome</keyword>
<dbReference type="SUPFAM" id="SSF46689">
    <property type="entry name" value="Homeodomain-like"/>
    <property type="match status" value="1"/>
</dbReference>
<evidence type="ECO:0000256" key="1">
    <source>
        <dbReference type="ARBA" id="ARBA00023015"/>
    </source>
</evidence>
<keyword evidence="2" id="KW-0238">DNA-binding</keyword>
<evidence type="ECO:0000313" key="6">
    <source>
        <dbReference type="Proteomes" id="UP001240171"/>
    </source>
</evidence>
<sequence length="301" mass="34972">MDGSVIRFTYPPLPFSLECGHHHYQIGERHVTRYKLGVFVLLVVRKGRLWIGEESQTWELQENDGLILQPDLFHYGAADCIGETDISWIHFSTTGPWQSSSGQDDAGERKLRLLTSQSLVPMSQMDTITLFKQPRLSEPAFQYMDEIAALQKSGPGIALWNQQMLFHQLLHHLNAEVQPGRERPEAKLAEQIEQYLRTNYNQRVTNQTLQQHFNYHPNYLSKCMRRVYGRTPLEYLKELRLDQARKRLIQTDDPITVIAEEVGMQLSSFSIAFTKKEGLSPYHFRSRYTRRETGEDSSDIK</sequence>
<gene>
    <name evidence="5" type="ORF">Q5741_16715</name>
</gene>
<dbReference type="PANTHER" id="PTHR43280">
    <property type="entry name" value="ARAC-FAMILY TRANSCRIPTIONAL REGULATOR"/>
    <property type="match status" value="1"/>
</dbReference>
<accession>A0ABT9CFL1</accession>
<keyword evidence="1" id="KW-0805">Transcription regulation</keyword>
<dbReference type="RefSeq" id="WP_305025276.1">
    <property type="nucleotide sequence ID" value="NZ_JAUQTB010000011.1"/>
</dbReference>
<keyword evidence="3" id="KW-0804">Transcription</keyword>
<organism evidence="5 6">
    <name type="scientific">Paenibacillus lacisoli</name>
    <dbReference type="NCBI Taxonomy" id="3064525"/>
    <lineage>
        <taxon>Bacteria</taxon>
        <taxon>Bacillati</taxon>
        <taxon>Bacillota</taxon>
        <taxon>Bacilli</taxon>
        <taxon>Bacillales</taxon>
        <taxon>Paenibacillaceae</taxon>
        <taxon>Paenibacillus</taxon>
    </lineage>
</organism>
<dbReference type="PROSITE" id="PS00041">
    <property type="entry name" value="HTH_ARAC_FAMILY_1"/>
    <property type="match status" value="1"/>
</dbReference>
<evidence type="ECO:0000313" key="5">
    <source>
        <dbReference type="EMBL" id="MDO7908057.1"/>
    </source>
</evidence>
<evidence type="ECO:0000256" key="3">
    <source>
        <dbReference type="ARBA" id="ARBA00023163"/>
    </source>
</evidence>
<dbReference type="InterPro" id="IPR018062">
    <property type="entry name" value="HTH_AraC-typ_CS"/>
</dbReference>
<proteinExistence type="predicted"/>
<name>A0ABT9CFL1_9BACL</name>
<dbReference type="InterPro" id="IPR018060">
    <property type="entry name" value="HTH_AraC"/>
</dbReference>
<dbReference type="EMBL" id="JAUQTB010000011">
    <property type="protein sequence ID" value="MDO7908057.1"/>
    <property type="molecule type" value="Genomic_DNA"/>
</dbReference>
<dbReference type="InterPro" id="IPR009057">
    <property type="entry name" value="Homeodomain-like_sf"/>
</dbReference>